<comment type="domain">
    <text evidence="8">The N-terminal domain interacts with the head of the 30S subunit; the C-terminal domain interacts with the body and contacts protein S4. The interaction surface between S4 and S5 is involved in control of translational fidelity.</text>
</comment>
<evidence type="ECO:0000256" key="4">
    <source>
        <dbReference type="ARBA" id="ARBA00022980"/>
    </source>
</evidence>
<proteinExistence type="inferred from homology"/>
<keyword evidence="3 8" id="KW-0694">RNA-binding</keyword>
<evidence type="ECO:0000259" key="10">
    <source>
        <dbReference type="PROSITE" id="PS50881"/>
    </source>
</evidence>
<dbReference type="NCBIfam" id="TIGR01021">
    <property type="entry name" value="rpsE_bact"/>
    <property type="match status" value="1"/>
</dbReference>
<reference evidence="11 12" key="1">
    <citation type="submission" date="2018-05" db="EMBL/GenBank/DDBJ databases">
        <title>Kurthia sibirica genome sequence.</title>
        <authorList>
            <person name="Maclea K.S."/>
            <person name="Goen A.E."/>
        </authorList>
    </citation>
    <scope>NUCLEOTIDE SEQUENCE [LARGE SCALE GENOMIC DNA]</scope>
    <source>
        <strain evidence="11 12">ATCC 49154</strain>
    </source>
</reference>
<keyword evidence="12" id="KW-1185">Reference proteome</keyword>
<dbReference type="InterPro" id="IPR014721">
    <property type="entry name" value="Ribsml_uS5_D2-typ_fold_subgr"/>
</dbReference>
<comment type="function">
    <text evidence="8">Located at the back of the 30S subunit body where it stabilizes the conformation of the head with respect to the body.</text>
</comment>
<dbReference type="Proteomes" id="UP000245938">
    <property type="component" value="Unassembled WGS sequence"/>
</dbReference>
<dbReference type="FunFam" id="3.30.160.20:FF:000001">
    <property type="entry name" value="30S ribosomal protein S5"/>
    <property type="match status" value="1"/>
</dbReference>
<dbReference type="EMBL" id="QFVR01000007">
    <property type="protein sequence ID" value="PWI25607.1"/>
    <property type="molecule type" value="Genomic_DNA"/>
</dbReference>
<dbReference type="GO" id="GO:0019843">
    <property type="term" value="F:rRNA binding"/>
    <property type="evidence" value="ECO:0007669"/>
    <property type="project" value="UniProtKB-UniRule"/>
</dbReference>
<evidence type="ECO:0000256" key="9">
    <source>
        <dbReference type="RuleBase" id="RU003823"/>
    </source>
</evidence>
<protein>
    <recommendedName>
        <fullName evidence="6 8">Small ribosomal subunit protein uS5</fullName>
    </recommendedName>
</protein>
<dbReference type="InterPro" id="IPR000851">
    <property type="entry name" value="Ribosomal_uS5"/>
</dbReference>
<dbReference type="InterPro" id="IPR013810">
    <property type="entry name" value="Ribosomal_uS5_N"/>
</dbReference>
<comment type="function">
    <text evidence="8">With S4 and S12 plays an important role in translational accuracy.</text>
</comment>
<dbReference type="PROSITE" id="PS00585">
    <property type="entry name" value="RIBOSOMAL_S5"/>
    <property type="match status" value="1"/>
</dbReference>
<dbReference type="PANTHER" id="PTHR48277:SF1">
    <property type="entry name" value="MITOCHONDRIAL RIBOSOMAL PROTEIN S5"/>
    <property type="match status" value="1"/>
</dbReference>
<evidence type="ECO:0000313" key="12">
    <source>
        <dbReference type="Proteomes" id="UP000245938"/>
    </source>
</evidence>
<dbReference type="Pfam" id="PF00333">
    <property type="entry name" value="Ribosomal_S5"/>
    <property type="match status" value="1"/>
</dbReference>
<evidence type="ECO:0000256" key="6">
    <source>
        <dbReference type="ARBA" id="ARBA00035255"/>
    </source>
</evidence>
<dbReference type="SUPFAM" id="SSF54211">
    <property type="entry name" value="Ribosomal protein S5 domain 2-like"/>
    <property type="match status" value="1"/>
</dbReference>
<dbReference type="Gene3D" id="3.30.160.20">
    <property type="match status" value="1"/>
</dbReference>
<keyword evidence="5 8" id="KW-0687">Ribonucleoprotein</keyword>
<name>A0A2U3AM76_9BACL</name>
<evidence type="ECO:0000256" key="2">
    <source>
        <dbReference type="ARBA" id="ARBA00022730"/>
    </source>
</evidence>
<evidence type="ECO:0000256" key="1">
    <source>
        <dbReference type="ARBA" id="ARBA00008945"/>
    </source>
</evidence>
<accession>A0A2U3AM76</accession>
<evidence type="ECO:0000256" key="7">
    <source>
        <dbReference type="ARBA" id="ARBA00062000"/>
    </source>
</evidence>
<dbReference type="GO" id="GO:0006412">
    <property type="term" value="P:translation"/>
    <property type="evidence" value="ECO:0007669"/>
    <property type="project" value="UniProtKB-UniRule"/>
</dbReference>
<dbReference type="SUPFAM" id="SSF54768">
    <property type="entry name" value="dsRNA-binding domain-like"/>
    <property type="match status" value="1"/>
</dbReference>
<keyword evidence="4 8" id="KW-0689">Ribosomal protein</keyword>
<evidence type="ECO:0000313" key="11">
    <source>
        <dbReference type="EMBL" id="PWI25607.1"/>
    </source>
</evidence>
<feature type="domain" description="S5 DRBM" evidence="10">
    <location>
        <begin position="12"/>
        <end position="75"/>
    </location>
</feature>
<evidence type="ECO:0000256" key="5">
    <source>
        <dbReference type="ARBA" id="ARBA00023274"/>
    </source>
</evidence>
<dbReference type="Gene3D" id="3.30.230.10">
    <property type="match status" value="1"/>
</dbReference>
<dbReference type="AlphaFoldDB" id="A0A2U3AM76"/>
<dbReference type="InterPro" id="IPR018192">
    <property type="entry name" value="Ribosomal_uS5_N_CS"/>
</dbReference>
<dbReference type="RefSeq" id="WP_109305661.1">
    <property type="nucleotide sequence ID" value="NZ_BJUF01000020.1"/>
</dbReference>
<dbReference type="OrthoDB" id="9809045at2"/>
<gene>
    <name evidence="8" type="primary">rpsE</name>
    <name evidence="11" type="ORF">DEX24_06785</name>
</gene>
<sequence>MGHIIDANKLELEERVVTINRVAKVVKGGRRFRFTALVVVGDRNGHVGFGTGKAQEVPDAIRKAVEDAKKNLVEVPRVGGTTPHLVFGKFGAGYVMIKPASPGTGVIAGGPVRAVLELAGITDILSKSLGSNTPINMVRATVKGLTELKHAEEVAKLRGKTVEELLG</sequence>
<dbReference type="GO" id="GO:0042254">
    <property type="term" value="P:ribosome biogenesis"/>
    <property type="evidence" value="ECO:0007669"/>
    <property type="project" value="UniProtKB-ARBA"/>
</dbReference>
<dbReference type="InterPro" id="IPR005712">
    <property type="entry name" value="Ribosomal_uS5_bac-type"/>
</dbReference>
<dbReference type="InterPro" id="IPR005324">
    <property type="entry name" value="Ribosomal_uS5_C"/>
</dbReference>
<comment type="caution">
    <text evidence="11">The sequence shown here is derived from an EMBL/GenBank/DDBJ whole genome shotgun (WGS) entry which is preliminary data.</text>
</comment>
<dbReference type="HAMAP" id="MF_01307_B">
    <property type="entry name" value="Ribosomal_uS5_B"/>
    <property type="match status" value="1"/>
</dbReference>
<dbReference type="FunFam" id="3.30.230.10:FF:000002">
    <property type="entry name" value="30S ribosomal protein S5"/>
    <property type="match status" value="1"/>
</dbReference>
<dbReference type="GO" id="GO:0015935">
    <property type="term" value="C:small ribosomal subunit"/>
    <property type="evidence" value="ECO:0007669"/>
    <property type="project" value="InterPro"/>
</dbReference>
<dbReference type="PANTHER" id="PTHR48277">
    <property type="entry name" value="MITOCHONDRIAL RIBOSOMAL PROTEIN S5"/>
    <property type="match status" value="1"/>
</dbReference>
<dbReference type="Pfam" id="PF03719">
    <property type="entry name" value="Ribosomal_S5_C"/>
    <property type="match status" value="1"/>
</dbReference>
<dbReference type="PROSITE" id="PS50881">
    <property type="entry name" value="S5_DSRBD"/>
    <property type="match status" value="1"/>
</dbReference>
<evidence type="ECO:0000256" key="8">
    <source>
        <dbReference type="HAMAP-Rule" id="MF_01307"/>
    </source>
</evidence>
<organism evidence="11 12">
    <name type="scientific">Kurthia sibirica</name>
    <dbReference type="NCBI Taxonomy" id="202750"/>
    <lineage>
        <taxon>Bacteria</taxon>
        <taxon>Bacillati</taxon>
        <taxon>Bacillota</taxon>
        <taxon>Bacilli</taxon>
        <taxon>Bacillales</taxon>
        <taxon>Caryophanaceae</taxon>
        <taxon>Kurthia</taxon>
    </lineage>
</organism>
<dbReference type="GO" id="GO:0005737">
    <property type="term" value="C:cytoplasm"/>
    <property type="evidence" value="ECO:0007669"/>
    <property type="project" value="UniProtKB-ARBA"/>
</dbReference>
<comment type="similarity">
    <text evidence="1 8 9">Belongs to the universal ribosomal protein uS5 family.</text>
</comment>
<comment type="subunit">
    <text evidence="7 8">Part of the 30S ribosomal subunit. Contacts proteins S4 and S8.</text>
</comment>
<dbReference type="InterPro" id="IPR020568">
    <property type="entry name" value="Ribosomal_Su5_D2-typ_SF"/>
</dbReference>
<keyword evidence="2 8" id="KW-0699">rRNA-binding</keyword>
<dbReference type="GO" id="GO:0003735">
    <property type="term" value="F:structural constituent of ribosome"/>
    <property type="evidence" value="ECO:0007669"/>
    <property type="project" value="UniProtKB-UniRule"/>
</dbReference>
<evidence type="ECO:0000256" key="3">
    <source>
        <dbReference type="ARBA" id="ARBA00022884"/>
    </source>
</evidence>